<dbReference type="EMBL" id="GBRH01167892">
    <property type="protein sequence ID" value="JAE30004.1"/>
    <property type="molecule type" value="Transcribed_RNA"/>
</dbReference>
<protein>
    <submittedName>
        <fullName evidence="1">Uncharacterized protein</fullName>
    </submittedName>
</protein>
<sequence>MHNAAALVLFRAHLNGSPSQWDPNLSRLIQLAVECCLAPYESKLEPIRSLARIQSTNKSGFVAVYDFISE</sequence>
<reference evidence="1" key="2">
    <citation type="journal article" date="2015" name="Data Brief">
        <title>Shoot transcriptome of the giant reed, Arundo donax.</title>
        <authorList>
            <person name="Barrero R.A."/>
            <person name="Guerrero F.D."/>
            <person name="Moolhuijzen P."/>
            <person name="Goolsby J.A."/>
            <person name="Tidwell J."/>
            <person name="Bellgard S.E."/>
            <person name="Bellgard M.I."/>
        </authorList>
    </citation>
    <scope>NUCLEOTIDE SEQUENCE</scope>
    <source>
        <tissue evidence="1">Shoot tissue taken approximately 20 cm above the soil surface</tissue>
    </source>
</reference>
<accession>A0A0A9H2I1</accession>
<proteinExistence type="predicted"/>
<evidence type="ECO:0000313" key="1">
    <source>
        <dbReference type="EMBL" id="JAE30004.1"/>
    </source>
</evidence>
<organism evidence="1">
    <name type="scientific">Arundo donax</name>
    <name type="common">Giant reed</name>
    <name type="synonym">Donax arundinaceus</name>
    <dbReference type="NCBI Taxonomy" id="35708"/>
    <lineage>
        <taxon>Eukaryota</taxon>
        <taxon>Viridiplantae</taxon>
        <taxon>Streptophyta</taxon>
        <taxon>Embryophyta</taxon>
        <taxon>Tracheophyta</taxon>
        <taxon>Spermatophyta</taxon>
        <taxon>Magnoliopsida</taxon>
        <taxon>Liliopsida</taxon>
        <taxon>Poales</taxon>
        <taxon>Poaceae</taxon>
        <taxon>PACMAD clade</taxon>
        <taxon>Arundinoideae</taxon>
        <taxon>Arundineae</taxon>
        <taxon>Arundo</taxon>
    </lineage>
</organism>
<dbReference type="AlphaFoldDB" id="A0A0A9H2I1"/>
<name>A0A0A9H2I1_ARUDO</name>
<reference evidence="1" key="1">
    <citation type="submission" date="2014-09" db="EMBL/GenBank/DDBJ databases">
        <authorList>
            <person name="Magalhaes I.L.F."/>
            <person name="Oliveira U."/>
            <person name="Santos F.R."/>
            <person name="Vidigal T.H.D.A."/>
            <person name="Brescovit A.D."/>
            <person name="Santos A.J."/>
        </authorList>
    </citation>
    <scope>NUCLEOTIDE SEQUENCE</scope>
    <source>
        <tissue evidence="1">Shoot tissue taken approximately 20 cm above the soil surface</tissue>
    </source>
</reference>